<organism evidence="8">
    <name type="scientific">freshwater metagenome</name>
    <dbReference type="NCBI Taxonomy" id="449393"/>
    <lineage>
        <taxon>unclassified sequences</taxon>
        <taxon>metagenomes</taxon>
        <taxon>ecological metagenomes</taxon>
    </lineage>
</organism>
<evidence type="ECO:0000256" key="6">
    <source>
        <dbReference type="ARBA" id="ARBA00023012"/>
    </source>
</evidence>
<keyword evidence="5" id="KW-0418">Kinase</keyword>
<dbReference type="InterPro" id="IPR005467">
    <property type="entry name" value="His_kinase_dom"/>
</dbReference>
<dbReference type="InterPro" id="IPR050351">
    <property type="entry name" value="BphY/WalK/GraS-like"/>
</dbReference>
<dbReference type="Pfam" id="PF08448">
    <property type="entry name" value="PAS_4"/>
    <property type="match status" value="1"/>
</dbReference>
<comment type="catalytic activity">
    <reaction evidence="1">
        <text>ATP + protein L-histidine = ADP + protein N-phospho-L-histidine.</text>
        <dbReference type="EC" id="2.7.13.3"/>
    </reaction>
</comment>
<dbReference type="GO" id="GO:0016036">
    <property type="term" value="P:cellular response to phosphate starvation"/>
    <property type="evidence" value="ECO:0007669"/>
    <property type="project" value="TreeGrafter"/>
</dbReference>
<proteinExistence type="predicted"/>
<dbReference type="InterPro" id="IPR036890">
    <property type="entry name" value="HATPase_C_sf"/>
</dbReference>
<dbReference type="SUPFAM" id="SSF47384">
    <property type="entry name" value="Homodimeric domain of signal transducing histidine kinase"/>
    <property type="match status" value="1"/>
</dbReference>
<dbReference type="SMART" id="SM00387">
    <property type="entry name" value="HATPase_c"/>
    <property type="match status" value="1"/>
</dbReference>
<dbReference type="PANTHER" id="PTHR45453:SF1">
    <property type="entry name" value="PHOSPHATE REGULON SENSOR PROTEIN PHOR"/>
    <property type="match status" value="1"/>
</dbReference>
<accession>A0A6J6YM22</accession>
<dbReference type="FunFam" id="3.30.565.10:FF:000006">
    <property type="entry name" value="Sensor histidine kinase WalK"/>
    <property type="match status" value="1"/>
</dbReference>
<dbReference type="EC" id="2.7.13.3" evidence="2"/>
<dbReference type="GO" id="GO:0000155">
    <property type="term" value="F:phosphorelay sensor kinase activity"/>
    <property type="evidence" value="ECO:0007669"/>
    <property type="project" value="InterPro"/>
</dbReference>
<keyword evidence="6" id="KW-0902">Two-component regulatory system</keyword>
<dbReference type="CDD" id="cd00082">
    <property type="entry name" value="HisKA"/>
    <property type="match status" value="1"/>
</dbReference>
<gene>
    <name evidence="8" type="ORF">UFOPK2992_01471</name>
</gene>
<dbReference type="AlphaFoldDB" id="A0A6J6YM22"/>
<evidence type="ECO:0000259" key="7">
    <source>
        <dbReference type="PROSITE" id="PS50109"/>
    </source>
</evidence>
<dbReference type="Gene3D" id="1.10.287.130">
    <property type="match status" value="1"/>
</dbReference>
<dbReference type="PROSITE" id="PS50109">
    <property type="entry name" value="HIS_KIN"/>
    <property type="match status" value="1"/>
</dbReference>
<dbReference type="PANTHER" id="PTHR45453">
    <property type="entry name" value="PHOSPHATE REGULON SENSOR PROTEIN PHOR"/>
    <property type="match status" value="1"/>
</dbReference>
<dbReference type="InterPro" id="IPR003594">
    <property type="entry name" value="HATPase_dom"/>
</dbReference>
<dbReference type="PRINTS" id="PR00344">
    <property type="entry name" value="BCTRLSENSOR"/>
</dbReference>
<evidence type="ECO:0000256" key="5">
    <source>
        <dbReference type="ARBA" id="ARBA00022777"/>
    </source>
</evidence>
<dbReference type="Pfam" id="PF00512">
    <property type="entry name" value="HisKA"/>
    <property type="match status" value="1"/>
</dbReference>
<dbReference type="InterPro" id="IPR036097">
    <property type="entry name" value="HisK_dim/P_sf"/>
</dbReference>
<reference evidence="8" key="1">
    <citation type="submission" date="2020-05" db="EMBL/GenBank/DDBJ databases">
        <authorList>
            <person name="Chiriac C."/>
            <person name="Salcher M."/>
            <person name="Ghai R."/>
            <person name="Kavagutti S V."/>
        </authorList>
    </citation>
    <scope>NUCLEOTIDE SEQUENCE</scope>
</reference>
<keyword evidence="3" id="KW-0597">Phosphoprotein</keyword>
<dbReference type="GO" id="GO:0005886">
    <property type="term" value="C:plasma membrane"/>
    <property type="evidence" value="ECO:0007669"/>
    <property type="project" value="TreeGrafter"/>
</dbReference>
<dbReference type="Gene3D" id="3.30.450.20">
    <property type="entry name" value="PAS domain"/>
    <property type="match status" value="1"/>
</dbReference>
<dbReference type="EMBL" id="CAFAAI010000278">
    <property type="protein sequence ID" value="CAB4809313.1"/>
    <property type="molecule type" value="Genomic_DNA"/>
</dbReference>
<dbReference type="SMART" id="SM00388">
    <property type="entry name" value="HisKA"/>
    <property type="match status" value="1"/>
</dbReference>
<dbReference type="InterPro" id="IPR013656">
    <property type="entry name" value="PAS_4"/>
</dbReference>
<protein>
    <recommendedName>
        <fullName evidence="2">histidine kinase</fullName>
        <ecNumber evidence="2">2.7.13.3</ecNumber>
    </recommendedName>
</protein>
<dbReference type="Gene3D" id="3.30.565.10">
    <property type="entry name" value="Histidine kinase-like ATPase, C-terminal domain"/>
    <property type="match status" value="1"/>
</dbReference>
<dbReference type="Pfam" id="PF02518">
    <property type="entry name" value="HATPase_c"/>
    <property type="match status" value="1"/>
</dbReference>
<name>A0A6J6YM22_9ZZZZ</name>
<keyword evidence="4" id="KW-0808">Transferase</keyword>
<evidence type="ECO:0000256" key="3">
    <source>
        <dbReference type="ARBA" id="ARBA00022553"/>
    </source>
</evidence>
<sequence>MNVFVLLAGCAVGVTATLVAVKALASRRASQPLGGDNTSDLSSERSLAASQARGDRLQAALDAMPYGVMVADQSGQVLLSNKAANSAGSDAHNEVLVQAAVQYNLRSALRGEARTQTVELYGPPKRVVVVEAHPLLPDGAMVTVEDVTERARLDAVRTDFVANISHELKTPIGALAVLAETLIDETDPAVISRLADRTVNEAHRVAKIIDDLLELSRIELSGDLIVSSCDVGLLVVEAASRNSFLARQNKVAVDAGDIPVGLSINADHAQITSALGNLVDNAVKYSDANGVVNVTAYPDQQGVTFVVSDNGIGIPSHDLDRIFERFYRVDRARSRGTGGTGLGLSIVRHVANNHGGSITVESHEGEGSTFRLYIPERLVPQT</sequence>
<dbReference type="GO" id="GO:0004721">
    <property type="term" value="F:phosphoprotein phosphatase activity"/>
    <property type="evidence" value="ECO:0007669"/>
    <property type="project" value="TreeGrafter"/>
</dbReference>
<dbReference type="InterPro" id="IPR003661">
    <property type="entry name" value="HisK_dim/P_dom"/>
</dbReference>
<dbReference type="InterPro" id="IPR004358">
    <property type="entry name" value="Sig_transdc_His_kin-like_C"/>
</dbReference>
<feature type="domain" description="Histidine kinase" evidence="7">
    <location>
        <begin position="163"/>
        <end position="378"/>
    </location>
</feature>
<dbReference type="CDD" id="cd00075">
    <property type="entry name" value="HATPase"/>
    <property type="match status" value="1"/>
</dbReference>
<evidence type="ECO:0000256" key="4">
    <source>
        <dbReference type="ARBA" id="ARBA00022679"/>
    </source>
</evidence>
<evidence type="ECO:0000256" key="2">
    <source>
        <dbReference type="ARBA" id="ARBA00012438"/>
    </source>
</evidence>
<dbReference type="SUPFAM" id="SSF55874">
    <property type="entry name" value="ATPase domain of HSP90 chaperone/DNA topoisomerase II/histidine kinase"/>
    <property type="match status" value="1"/>
</dbReference>
<evidence type="ECO:0000313" key="8">
    <source>
        <dbReference type="EMBL" id="CAB4809313.1"/>
    </source>
</evidence>
<evidence type="ECO:0000256" key="1">
    <source>
        <dbReference type="ARBA" id="ARBA00000085"/>
    </source>
</evidence>